<accession>A0A1F7L142</accession>
<dbReference type="SUPFAM" id="SSF109604">
    <property type="entry name" value="HD-domain/PDEase-like"/>
    <property type="match status" value="1"/>
</dbReference>
<dbReference type="Pfam" id="PF01966">
    <property type="entry name" value="HD"/>
    <property type="match status" value="1"/>
</dbReference>
<dbReference type="InterPro" id="IPR006674">
    <property type="entry name" value="HD_domain"/>
</dbReference>
<protein>
    <recommendedName>
        <fullName evidence="1">HD domain-containing protein</fullName>
    </recommendedName>
</protein>
<gene>
    <name evidence="2" type="ORF">A3K52_03440</name>
</gene>
<comment type="caution">
    <text evidence="2">The sequence shown here is derived from an EMBL/GenBank/DDBJ whole genome shotgun (WGS) entry which is preliminary data.</text>
</comment>
<proteinExistence type="predicted"/>
<sequence length="200" mass="23740">MKLLYTKIWNLAKPFYKKGRPMDIDHIQWMMKMVKIVCKKEGLDEEILMPLAILHDVGYAILLDPVNTNYYKKDVRKAHMKTGEEIAKKILASVNYPKDKSKRIIKYVGIHDNWAFGEVEIYINDRILGTFKDLDYLWIYTKKGFDAIKKVLHKNEAEMFKQLKDEVSPIYGKKPFSTSLTRTLREIYLQERKIEYNLLE</sequence>
<organism evidence="2 3">
    <name type="scientific">Candidatus Roizmanbacteria bacterium RIFOXYD1_FULL_38_12</name>
    <dbReference type="NCBI Taxonomy" id="1802093"/>
    <lineage>
        <taxon>Bacteria</taxon>
        <taxon>Candidatus Roizmaniibacteriota</taxon>
    </lineage>
</organism>
<evidence type="ECO:0000259" key="1">
    <source>
        <dbReference type="Pfam" id="PF01966"/>
    </source>
</evidence>
<feature type="domain" description="HD" evidence="1">
    <location>
        <begin position="24"/>
        <end position="111"/>
    </location>
</feature>
<name>A0A1F7L142_9BACT</name>
<dbReference type="EMBL" id="MGBR01000001">
    <property type="protein sequence ID" value="OGK73809.1"/>
    <property type="molecule type" value="Genomic_DNA"/>
</dbReference>
<reference evidence="2 3" key="1">
    <citation type="journal article" date="2016" name="Nat. Commun.">
        <title>Thousands of microbial genomes shed light on interconnected biogeochemical processes in an aquifer system.</title>
        <authorList>
            <person name="Anantharaman K."/>
            <person name="Brown C.T."/>
            <person name="Hug L.A."/>
            <person name="Sharon I."/>
            <person name="Castelle C.J."/>
            <person name="Probst A.J."/>
            <person name="Thomas B.C."/>
            <person name="Singh A."/>
            <person name="Wilkins M.J."/>
            <person name="Karaoz U."/>
            <person name="Brodie E.L."/>
            <person name="Williams K.H."/>
            <person name="Hubbard S.S."/>
            <person name="Banfield J.F."/>
        </authorList>
    </citation>
    <scope>NUCLEOTIDE SEQUENCE [LARGE SCALE GENOMIC DNA]</scope>
</reference>
<dbReference type="Proteomes" id="UP000177050">
    <property type="component" value="Unassembled WGS sequence"/>
</dbReference>
<dbReference type="AlphaFoldDB" id="A0A1F7L142"/>
<dbReference type="Gene3D" id="1.10.3210.10">
    <property type="entry name" value="Hypothetical protein af1432"/>
    <property type="match status" value="1"/>
</dbReference>
<evidence type="ECO:0000313" key="2">
    <source>
        <dbReference type="EMBL" id="OGK73809.1"/>
    </source>
</evidence>
<evidence type="ECO:0000313" key="3">
    <source>
        <dbReference type="Proteomes" id="UP000177050"/>
    </source>
</evidence>